<comment type="subcellular location">
    <subcellularLocation>
        <location evidence="1">Membrane</location>
        <topology evidence="1">Lipid-anchor</topology>
    </subcellularLocation>
</comment>
<sequence length="380" mass="42297">MRKKIFLAVIIGLLSVVLSGCWDIHYLINKKMINGISLDAAKDNQITATVRAINLESKGGGQFDVKDELIQATGDSVFNIGNKIDSMLPGTLEPSKAHVVIIGEELAKRGIMSPLEFIYRSPKGYLKSNVLISTGLASEVISIEKLAKSPVAFDIKQMVVGAEGKTIVPKQTLYSLWSQISDPDADLVLPMIRIVRNKTLIIDRVGLFNGDKFTGVTLSRDDSILLMLLKNKLNRHAFMDIPISQSPEQDKSKEIKTNLITFEARKSKRSFKVFVDKNTQKIECFIKVDLYGELRSYSSNLGTKIDREQLNQELSASLNKQAAGVANSLLEANCDALGIGRKLRVNHSELWKNIDWENKYKDVKLKPTIQVHIISTGLIN</sequence>
<reference evidence="11" key="1">
    <citation type="submission" date="2018-11" db="EMBL/GenBank/DDBJ databases">
        <title>Complete genome sequence of Paenibacillus sp. ML311-T8.</title>
        <authorList>
            <person name="Nam Y.-D."/>
            <person name="Kang J."/>
            <person name="Chung W.-H."/>
            <person name="Park Y.S."/>
        </authorList>
    </citation>
    <scope>NUCLEOTIDE SEQUENCE [LARGE SCALE GENOMIC DNA]</scope>
    <source>
        <strain evidence="11">ML311-T8</strain>
    </source>
</reference>
<dbReference type="GO" id="GO:0016020">
    <property type="term" value="C:membrane"/>
    <property type="evidence" value="ECO:0007669"/>
    <property type="project" value="UniProtKB-SubCell"/>
</dbReference>
<feature type="domain" description="Spore germination protein N-terminal" evidence="9">
    <location>
        <begin position="30"/>
        <end position="194"/>
    </location>
</feature>
<dbReference type="KEGG" id="ppsc:EHS13_09990"/>
<dbReference type="EMBL" id="CP034235">
    <property type="protein sequence ID" value="QGQ95192.1"/>
    <property type="molecule type" value="Genomic_DNA"/>
</dbReference>
<keyword evidence="4" id="KW-0732">Signal</keyword>
<evidence type="ECO:0000256" key="2">
    <source>
        <dbReference type="ARBA" id="ARBA00007886"/>
    </source>
</evidence>
<dbReference type="OrthoDB" id="2370124at2"/>
<keyword evidence="3" id="KW-0309">Germination</keyword>
<dbReference type="InterPro" id="IPR046953">
    <property type="entry name" value="Spore_GerAC-like_C"/>
</dbReference>
<dbReference type="RefSeq" id="WP_155700209.1">
    <property type="nucleotide sequence ID" value="NZ_CP034235.1"/>
</dbReference>
<keyword evidence="7" id="KW-0449">Lipoprotein</keyword>
<evidence type="ECO:0000313" key="11">
    <source>
        <dbReference type="Proteomes" id="UP000426246"/>
    </source>
</evidence>
<dbReference type="Gene3D" id="3.30.300.210">
    <property type="entry name" value="Nutrient germinant receptor protein C, domain 3"/>
    <property type="match status" value="1"/>
</dbReference>
<evidence type="ECO:0000256" key="5">
    <source>
        <dbReference type="ARBA" id="ARBA00023136"/>
    </source>
</evidence>
<dbReference type="InterPro" id="IPR057336">
    <property type="entry name" value="GerAC_N"/>
</dbReference>
<evidence type="ECO:0000256" key="1">
    <source>
        <dbReference type="ARBA" id="ARBA00004635"/>
    </source>
</evidence>
<accession>A0A6B8RI16</accession>
<protein>
    <submittedName>
        <fullName evidence="10">Ger(X)C family spore germination protein</fullName>
    </submittedName>
</protein>
<dbReference type="PANTHER" id="PTHR35789">
    <property type="entry name" value="SPORE GERMINATION PROTEIN B3"/>
    <property type="match status" value="1"/>
</dbReference>
<keyword evidence="6" id="KW-0564">Palmitate</keyword>
<dbReference type="InterPro" id="IPR008844">
    <property type="entry name" value="Spore_GerAC-like"/>
</dbReference>
<dbReference type="AlphaFoldDB" id="A0A6B8RI16"/>
<gene>
    <name evidence="10" type="ORF">EHS13_09990</name>
</gene>
<name>A0A6B8RI16_9BACL</name>
<evidence type="ECO:0000259" key="8">
    <source>
        <dbReference type="Pfam" id="PF05504"/>
    </source>
</evidence>
<organism evidence="10 11">
    <name type="scientific">Paenibacillus psychroresistens</name>
    <dbReference type="NCBI Taxonomy" id="1778678"/>
    <lineage>
        <taxon>Bacteria</taxon>
        <taxon>Bacillati</taxon>
        <taxon>Bacillota</taxon>
        <taxon>Bacilli</taxon>
        <taxon>Bacillales</taxon>
        <taxon>Paenibacillaceae</taxon>
        <taxon>Paenibacillus</taxon>
    </lineage>
</organism>
<feature type="domain" description="Spore germination GerAC-like C-terminal" evidence="8">
    <location>
        <begin position="205"/>
        <end position="377"/>
    </location>
</feature>
<comment type="similarity">
    <text evidence="2">Belongs to the GerABKC lipoprotein family.</text>
</comment>
<keyword evidence="11" id="KW-1185">Reference proteome</keyword>
<keyword evidence="5" id="KW-0472">Membrane</keyword>
<dbReference type="GO" id="GO:0009847">
    <property type="term" value="P:spore germination"/>
    <property type="evidence" value="ECO:0007669"/>
    <property type="project" value="InterPro"/>
</dbReference>
<dbReference type="InterPro" id="IPR038501">
    <property type="entry name" value="Spore_GerAC_C_sf"/>
</dbReference>
<dbReference type="Pfam" id="PF25198">
    <property type="entry name" value="Spore_GerAC_N"/>
    <property type="match status" value="1"/>
</dbReference>
<dbReference type="PROSITE" id="PS51257">
    <property type="entry name" value="PROKAR_LIPOPROTEIN"/>
    <property type="match status" value="1"/>
</dbReference>
<dbReference type="NCBIfam" id="TIGR02887">
    <property type="entry name" value="spore_ger_x_C"/>
    <property type="match status" value="1"/>
</dbReference>
<evidence type="ECO:0000313" key="10">
    <source>
        <dbReference type="EMBL" id="QGQ95192.1"/>
    </source>
</evidence>
<evidence type="ECO:0000256" key="4">
    <source>
        <dbReference type="ARBA" id="ARBA00022729"/>
    </source>
</evidence>
<dbReference type="PANTHER" id="PTHR35789:SF1">
    <property type="entry name" value="SPORE GERMINATION PROTEIN B3"/>
    <property type="match status" value="1"/>
</dbReference>
<proteinExistence type="inferred from homology"/>
<evidence type="ECO:0000256" key="3">
    <source>
        <dbReference type="ARBA" id="ARBA00022544"/>
    </source>
</evidence>
<evidence type="ECO:0000256" key="7">
    <source>
        <dbReference type="ARBA" id="ARBA00023288"/>
    </source>
</evidence>
<dbReference type="Proteomes" id="UP000426246">
    <property type="component" value="Chromosome"/>
</dbReference>
<evidence type="ECO:0000259" key="9">
    <source>
        <dbReference type="Pfam" id="PF25198"/>
    </source>
</evidence>
<evidence type="ECO:0000256" key="6">
    <source>
        <dbReference type="ARBA" id="ARBA00023139"/>
    </source>
</evidence>
<dbReference type="Pfam" id="PF05504">
    <property type="entry name" value="Spore_GerAC"/>
    <property type="match status" value="1"/>
</dbReference>